<dbReference type="EMBL" id="QXGH01000014">
    <property type="protein sequence ID" value="RHW27175.1"/>
    <property type="molecule type" value="Genomic_DNA"/>
</dbReference>
<dbReference type="InterPro" id="IPR014325">
    <property type="entry name" value="RNA_pol_sigma-E_actinobac"/>
</dbReference>
<dbReference type="OrthoDB" id="3292386at2"/>
<dbReference type="PANTHER" id="PTHR43133">
    <property type="entry name" value="RNA POLYMERASE ECF-TYPE SIGMA FACTO"/>
    <property type="match status" value="1"/>
</dbReference>
<dbReference type="PANTHER" id="PTHR43133:SF50">
    <property type="entry name" value="ECF RNA POLYMERASE SIGMA FACTOR SIGM"/>
    <property type="match status" value="1"/>
</dbReference>
<dbReference type="CDD" id="cd06171">
    <property type="entry name" value="Sigma70_r4"/>
    <property type="match status" value="1"/>
</dbReference>
<accession>A0A417Y3J2</accession>
<dbReference type="Gene3D" id="1.10.10.10">
    <property type="entry name" value="Winged helix-like DNA-binding domain superfamily/Winged helix DNA-binding domain"/>
    <property type="match status" value="1"/>
</dbReference>
<evidence type="ECO:0000259" key="6">
    <source>
        <dbReference type="Pfam" id="PF04542"/>
    </source>
</evidence>
<keyword evidence="2" id="KW-0805">Transcription regulation</keyword>
<comment type="caution">
    <text evidence="8">The sequence shown here is derived from an EMBL/GenBank/DDBJ whole genome shotgun (WGS) entry which is preliminary data.</text>
</comment>
<evidence type="ECO:0000256" key="3">
    <source>
        <dbReference type="ARBA" id="ARBA00023082"/>
    </source>
</evidence>
<protein>
    <submittedName>
        <fullName evidence="8">SigE family RNA polymerase sigma factor</fullName>
    </submittedName>
</protein>
<dbReference type="NCBIfam" id="TIGR02937">
    <property type="entry name" value="sigma70-ECF"/>
    <property type="match status" value="1"/>
</dbReference>
<organism evidence="8 9">
    <name type="scientific">Nocardioides immobilis</name>
    <dbReference type="NCBI Taxonomy" id="2049295"/>
    <lineage>
        <taxon>Bacteria</taxon>
        <taxon>Bacillati</taxon>
        <taxon>Actinomycetota</taxon>
        <taxon>Actinomycetes</taxon>
        <taxon>Propionibacteriales</taxon>
        <taxon>Nocardioidaceae</taxon>
        <taxon>Nocardioides</taxon>
    </lineage>
</organism>
<dbReference type="SUPFAM" id="SSF88946">
    <property type="entry name" value="Sigma2 domain of RNA polymerase sigma factors"/>
    <property type="match status" value="1"/>
</dbReference>
<comment type="similarity">
    <text evidence="1">Belongs to the sigma-70 factor family. ECF subfamily.</text>
</comment>
<evidence type="ECO:0000313" key="8">
    <source>
        <dbReference type="EMBL" id="RHW27175.1"/>
    </source>
</evidence>
<name>A0A417Y3J2_9ACTN</name>
<feature type="domain" description="RNA polymerase sigma-70 region 2" evidence="6">
    <location>
        <begin position="13"/>
        <end position="78"/>
    </location>
</feature>
<evidence type="ECO:0000259" key="7">
    <source>
        <dbReference type="Pfam" id="PF08281"/>
    </source>
</evidence>
<dbReference type="GO" id="GO:0016987">
    <property type="term" value="F:sigma factor activity"/>
    <property type="evidence" value="ECO:0007669"/>
    <property type="project" value="UniProtKB-KW"/>
</dbReference>
<gene>
    <name evidence="8" type="ORF">D0Z08_10960</name>
</gene>
<dbReference type="AlphaFoldDB" id="A0A417Y3J2"/>
<dbReference type="Gene3D" id="1.10.1740.10">
    <property type="match status" value="1"/>
</dbReference>
<dbReference type="InterPro" id="IPR036388">
    <property type="entry name" value="WH-like_DNA-bd_sf"/>
</dbReference>
<feature type="domain" description="RNA polymerase sigma factor 70 region 4 type 2" evidence="7">
    <location>
        <begin position="102"/>
        <end position="153"/>
    </location>
</feature>
<evidence type="ECO:0000313" key="9">
    <source>
        <dbReference type="Proteomes" id="UP000283644"/>
    </source>
</evidence>
<keyword evidence="4" id="KW-0238">DNA-binding</keyword>
<evidence type="ECO:0000256" key="4">
    <source>
        <dbReference type="ARBA" id="ARBA00023125"/>
    </source>
</evidence>
<dbReference type="SUPFAM" id="SSF88659">
    <property type="entry name" value="Sigma3 and sigma4 domains of RNA polymerase sigma factors"/>
    <property type="match status" value="1"/>
</dbReference>
<keyword evidence="5" id="KW-0804">Transcription</keyword>
<dbReference type="GO" id="GO:0003677">
    <property type="term" value="F:DNA binding"/>
    <property type="evidence" value="ECO:0007669"/>
    <property type="project" value="UniProtKB-KW"/>
</dbReference>
<dbReference type="RefSeq" id="WP_118925271.1">
    <property type="nucleotide sequence ID" value="NZ_QXGH01000014.1"/>
</dbReference>
<reference evidence="8 9" key="1">
    <citation type="submission" date="2018-09" db="EMBL/GenBank/DDBJ databases">
        <title>Genome sequencing of Nocardioides immobilis CCTCC AB 2017083 for comparison to Nocardioides silvaticus.</title>
        <authorList>
            <person name="Li C."/>
            <person name="Wang G."/>
        </authorList>
    </citation>
    <scope>NUCLEOTIDE SEQUENCE [LARGE SCALE GENOMIC DNA]</scope>
    <source>
        <strain evidence="8 9">CCTCC AB 2017083</strain>
    </source>
</reference>
<evidence type="ECO:0000256" key="5">
    <source>
        <dbReference type="ARBA" id="ARBA00023163"/>
    </source>
</evidence>
<evidence type="ECO:0000256" key="2">
    <source>
        <dbReference type="ARBA" id="ARBA00023015"/>
    </source>
</evidence>
<dbReference type="Pfam" id="PF08281">
    <property type="entry name" value="Sigma70_r4_2"/>
    <property type="match status" value="1"/>
</dbReference>
<dbReference type="Pfam" id="PF04542">
    <property type="entry name" value="Sigma70_r2"/>
    <property type="match status" value="1"/>
</dbReference>
<keyword evidence="9" id="KW-1185">Reference proteome</keyword>
<evidence type="ECO:0000256" key="1">
    <source>
        <dbReference type="ARBA" id="ARBA00010641"/>
    </source>
</evidence>
<dbReference type="Proteomes" id="UP000283644">
    <property type="component" value="Unassembled WGS sequence"/>
</dbReference>
<keyword evidence="3" id="KW-0731">Sigma factor</keyword>
<dbReference type="InterPro" id="IPR039425">
    <property type="entry name" value="RNA_pol_sigma-70-like"/>
</dbReference>
<dbReference type="InterPro" id="IPR013249">
    <property type="entry name" value="RNA_pol_sigma70_r4_t2"/>
</dbReference>
<dbReference type="InterPro" id="IPR007627">
    <property type="entry name" value="RNA_pol_sigma70_r2"/>
</dbReference>
<dbReference type="NCBIfam" id="TIGR02983">
    <property type="entry name" value="SigE-fam_strep"/>
    <property type="match status" value="1"/>
</dbReference>
<dbReference type="InterPro" id="IPR013324">
    <property type="entry name" value="RNA_pol_sigma_r3/r4-like"/>
</dbReference>
<dbReference type="GO" id="GO:0006352">
    <property type="term" value="P:DNA-templated transcription initiation"/>
    <property type="evidence" value="ECO:0007669"/>
    <property type="project" value="InterPro"/>
</dbReference>
<dbReference type="InterPro" id="IPR013325">
    <property type="entry name" value="RNA_pol_sigma_r2"/>
</dbReference>
<sequence length="166" mass="18387">MARRDQAFAAYVAQRRPQLYRAAVLLCGDPHRAEDVVQAALTKLYVAWHRVERADSVDAYVRRSLVNSHLDEHRRPWRREVPDSDDVPDSSVPAAPVEDNDALFAALRELPVGQRRIVVLRHYWGLSVEETAADLGISAGTVKSQTSAALAALRTLLATEPSEGAH</sequence>
<dbReference type="InterPro" id="IPR014284">
    <property type="entry name" value="RNA_pol_sigma-70_dom"/>
</dbReference>
<proteinExistence type="inferred from homology"/>